<sequence length="269" mass="31218">MLTAYSRRFVNHYTHYWLKENSIMTGNEISCLNEQFNVLKCIENMDISTVDESTAVNEINLTNNGKLSNNEENESIMADKPEDMDEDKFNSCSKIDINKYKSTVDQVSVQLRYIQTSFCSPEELIKQSTTSAICEENFIRRVLKFANQILKVENDLKLLCMESIRKIENDRENITIIETKNNELVNRDPGNYKSGHIFTEEELRYLVSIDPSQPILQHYPANNILAQTKKHVDLPQNRPGNEKLDEAWLWTGVNTWNKMEGRGKEKNVN</sequence>
<name>A0A815ZEW5_9BILA</name>
<evidence type="ECO:0000313" key="3">
    <source>
        <dbReference type="Proteomes" id="UP000663829"/>
    </source>
</evidence>
<dbReference type="Proteomes" id="UP000663829">
    <property type="component" value="Unassembled WGS sequence"/>
</dbReference>
<dbReference type="OrthoDB" id="10065133at2759"/>
<evidence type="ECO:0000313" key="2">
    <source>
        <dbReference type="EMBL" id="CAF4452116.1"/>
    </source>
</evidence>
<protein>
    <submittedName>
        <fullName evidence="1">Uncharacterized protein</fullName>
    </submittedName>
</protein>
<keyword evidence="3" id="KW-1185">Reference proteome</keyword>
<dbReference type="EMBL" id="CAJOBC010098124">
    <property type="protein sequence ID" value="CAF4452116.1"/>
    <property type="molecule type" value="Genomic_DNA"/>
</dbReference>
<organism evidence="1 3">
    <name type="scientific">Didymodactylos carnosus</name>
    <dbReference type="NCBI Taxonomy" id="1234261"/>
    <lineage>
        <taxon>Eukaryota</taxon>
        <taxon>Metazoa</taxon>
        <taxon>Spiralia</taxon>
        <taxon>Gnathifera</taxon>
        <taxon>Rotifera</taxon>
        <taxon>Eurotatoria</taxon>
        <taxon>Bdelloidea</taxon>
        <taxon>Philodinida</taxon>
        <taxon>Philodinidae</taxon>
        <taxon>Didymodactylos</taxon>
    </lineage>
</organism>
<dbReference type="AlphaFoldDB" id="A0A815ZEW5"/>
<dbReference type="Proteomes" id="UP000681722">
    <property type="component" value="Unassembled WGS sequence"/>
</dbReference>
<evidence type="ECO:0000313" key="1">
    <source>
        <dbReference type="EMBL" id="CAF1583680.1"/>
    </source>
</evidence>
<comment type="caution">
    <text evidence="1">The sequence shown here is derived from an EMBL/GenBank/DDBJ whole genome shotgun (WGS) entry which is preliminary data.</text>
</comment>
<dbReference type="EMBL" id="CAJNOQ010032116">
    <property type="protein sequence ID" value="CAF1583680.1"/>
    <property type="molecule type" value="Genomic_DNA"/>
</dbReference>
<gene>
    <name evidence="1" type="ORF">GPM918_LOCUS41267</name>
    <name evidence="2" type="ORF">SRO942_LOCUS42299</name>
</gene>
<reference evidence="1" key="1">
    <citation type="submission" date="2021-02" db="EMBL/GenBank/DDBJ databases">
        <authorList>
            <person name="Nowell W R."/>
        </authorList>
    </citation>
    <scope>NUCLEOTIDE SEQUENCE</scope>
</reference>
<accession>A0A815ZEW5</accession>
<proteinExistence type="predicted"/>